<evidence type="ECO:0000313" key="3">
    <source>
        <dbReference type="EMBL" id="SFR18272.1"/>
    </source>
</evidence>
<name>A0A1I6ELE0_9FIRM</name>
<dbReference type="AlphaFoldDB" id="A0A1I6ELE0"/>
<dbReference type="RefSeq" id="WP_092487853.1">
    <property type="nucleotide sequence ID" value="NZ_FOYM01000055.1"/>
</dbReference>
<protein>
    <submittedName>
        <fullName evidence="3">PH domain-containing protein</fullName>
    </submittedName>
</protein>
<dbReference type="OrthoDB" id="1807202at2"/>
<feature type="transmembrane region" description="Helical" evidence="1">
    <location>
        <begin position="20"/>
        <end position="40"/>
    </location>
</feature>
<evidence type="ECO:0000259" key="2">
    <source>
        <dbReference type="Pfam" id="PF10882"/>
    </source>
</evidence>
<keyword evidence="1" id="KW-0812">Transmembrane</keyword>
<gene>
    <name evidence="3" type="ORF">SAMN05660706_1554</name>
</gene>
<dbReference type="EMBL" id="FOYM01000055">
    <property type="protein sequence ID" value="SFR18272.1"/>
    <property type="molecule type" value="Genomic_DNA"/>
</dbReference>
<evidence type="ECO:0000313" key="4">
    <source>
        <dbReference type="Proteomes" id="UP000199584"/>
    </source>
</evidence>
<feature type="domain" description="Bacterial Pleckstrin homology" evidence="2">
    <location>
        <begin position="44"/>
        <end position="137"/>
    </location>
</feature>
<evidence type="ECO:0000256" key="1">
    <source>
        <dbReference type="SAM" id="Phobius"/>
    </source>
</evidence>
<proteinExistence type="predicted"/>
<reference evidence="4" key="1">
    <citation type="submission" date="2016-10" db="EMBL/GenBank/DDBJ databases">
        <authorList>
            <person name="Varghese N."/>
            <person name="Submissions S."/>
        </authorList>
    </citation>
    <scope>NUCLEOTIDE SEQUENCE [LARGE SCALE GENOMIC DNA]</scope>
    <source>
        <strain evidence="4">DSM 3669</strain>
    </source>
</reference>
<dbReference type="Proteomes" id="UP000199584">
    <property type="component" value="Unassembled WGS sequence"/>
</dbReference>
<keyword evidence="1" id="KW-1133">Transmembrane helix</keyword>
<dbReference type="Pfam" id="PF10882">
    <property type="entry name" value="bPH_5"/>
    <property type="match status" value="1"/>
</dbReference>
<accession>A0A1I6ELE0</accession>
<sequence length="146" mass="16542">MVYHFKIAPLDKLGNFMSNPLMFVLAICTIGVIWAIPFLFSPRSYQISPKEIVILLRITQKSIPKAQIRSIEIVEYTQPGVGLTWFTGLFGYAGLFALKDGNTAMVYATRWDRMVRINTISGDPYLLSPAEPEVFLEIANKIILER</sequence>
<keyword evidence="1" id="KW-0472">Membrane</keyword>
<keyword evidence="4" id="KW-1185">Reference proteome</keyword>
<organism evidence="3 4">
    <name type="scientific">Desulfoscipio geothermicus DSM 3669</name>
    <dbReference type="NCBI Taxonomy" id="1121426"/>
    <lineage>
        <taxon>Bacteria</taxon>
        <taxon>Bacillati</taxon>
        <taxon>Bacillota</taxon>
        <taxon>Clostridia</taxon>
        <taxon>Eubacteriales</taxon>
        <taxon>Desulfallaceae</taxon>
        <taxon>Desulfoscipio</taxon>
    </lineage>
</organism>
<dbReference type="InterPro" id="IPR027783">
    <property type="entry name" value="Bacterial_PH-related"/>
</dbReference>